<dbReference type="InterPro" id="IPR028994">
    <property type="entry name" value="Integrin_alpha_N"/>
</dbReference>
<gene>
    <name evidence="2" type="ORF">DSCO28_50950</name>
</gene>
<dbReference type="Gene3D" id="2.130.10.130">
    <property type="entry name" value="Integrin alpha, N-terminal"/>
    <property type="match status" value="1"/>
</dbReference>
<protein>
    <recommendedName>
        <fullName evidence="4">VCBS repeat-containing protein</fullName>
    </recommendedName>
</protein>
<dbReference type="Pfam" id="PF13517">
    <property type="entry name" value="FG-GAP_3"/>
    <property type="match status" value="1"/>
</dbReference>
<name>A0A5K7ZW98_9BACT</name>
<keyword evidence="1" id="KW-0732">Signal</keyword>
<dbReference type="PANTHER" id="PTHR46580:SF4">
    <property type="entry name" value="ATP_GTP-BINDING PROTEIN"/>
    <property type="match status" value="1"/>
</dbReference>
<proteinExistence type="predicted"/>
<evidence type="ECO:0000256" key="1">
    <source>
        <dbReference type="ARBA" id="ARBA00022729"/>
    </source>
</evidence>
<dbReference type="Proteomes" id="UP000425960">
    <property type="component" value="Chromosome"/>
</dbReference>
<dbReference type="AlphaFoldDB" id="A0A5K7ZW98"/>
<accession>A0A5K7ZW98</accession>
<dbReference type="PANTHER" id="PTHR46580">
    <property type="entry name" value="SENSOR KINASE-RELATED"/>
    <property type="match status" value="1"/>
</dbReference>
<organism evidence="2 3">
    <name type="scientific">Desulfosarcina ovata subsp. sediminis</name>
    <dbReference type="NCBI Taxonomy" id="885957"/>
    <lineage>
        <taxon>Bacteria</taxon>
        <taxon>Pseudomonadati</taxon>
        <taxon>Thermodesulfobacteriota</taxon>
        <taxon>Desulfobacteria</taxon>
        <taxon>Desulfobacterales</taxon>
        <taxon>Desulfosarcinaceae</taxon>
        <taxon>Desulfosarcina</taxon>
    </lineage>
</organism>
<dbReference type="EMBL" id="AP021876">
    <property type="protein sequence ID" value="BBO84529.1"/>
    <property type="molecule type" value="Genomic_DNA"/>
</dbReference>
<dbReference type="SUPFAM" id="SSF69318">
    <property type="entry name" value="Integrin alpha N-terminal domain"/>
    <property type="match status" value="1"/>
</dbReference>
<evidence type="ECO:0000313" key="2">
    <source>
        <dbReference type="EMBL" id="BBO84529.1"/>
    </source>
</evidence>
<dbReference type="RefSeq" id="WP_173179819.1">
    <property type="nucleotide sequence ID" value="NZ_AP021876.1"/>
</dbReference>
<sequence>MTLFSGAVDYSDLSDEHIGLALWAGNGDGTVSYPVAYHLLPDALFIGYYEFDEDYKRMSTADFDQDGDLDIVITSASNFLQVLLNDGAGNFSENGRVGVGQAPSNICTGDFDQDGNLDIASINQDSKELVISFGNGDGTFVEKDVAIAIDLDSDVDVFDMVVFDFNADGVPDIAFAEDGTNPSDTGRGSVQAFLSPGLSE</sequence>
<dbReference type="KEGG" id="dov:DSCO28_50950"/>
<evidence type="ECO:0008006" key="4">
    <source>
        <dbReference type="Google" id="ProtNLM"/>
    </source>
</evidence>
<evidence type="ECO:0000313" key="3">
    <source>
        <dbReference type="Proteomes" id="UP000425960"/>
    </source>
</evidence>
<reference evidence="2 3" key="1">
    <citation type="submission" date="2019-11" db="EMBL/GenBank/DDBJ databases">
        <title>Comparative genomics of hydrocarbon-degrading Desulfosarcina strains.</title>
        <authorList>
            <person name="Watanabe M."/>
            <person name="Kojima H."/>
            <person name="Fukui M."/>
        </authorList>
    </citation>
    <scope>NUCLEOTIDE SEQUENCE [LARGE SCALE GENOMIC DNA]</scope>
    <source>
        <strain evidence="2 3">28bB2T</strain>
    </source>
</reference>
<dbReference type="InterPro" id="IPR013517">
    <property type="entry name" value="FG-GAP"/>
</dbReference>